<dbReference type="PANTHER" id="PTHR31639">
    <property type="entry name" value="F-BOX PROTEIN-LIKE"/>
    <property type="match status" value="1"/>
</dbReference>
<name>A0AAV2F2H1_9ROSI</name>
<accession>A0AAV2F2H1</accession>
<feature type="domain" description="F-box" evidence="1">
    <location>
        <begin position="9"/>
        <end position="60"/>
    </location>
</feature>
<evidence type="ECO:0000313" key="3">
    <source>
        <dbReference type="Proteomes" id="UP001497516"/>
    </source>
</evidence>
<keyword evidence="3" id="KW-1185">Reference proteome</keyword>
<dbReference type="InterPro" id="IPR001810">
    <property type="entry name" value="F-box_dom"/>
</dbReference>
<dbReference type="PANTHER" id="PTHR31639:SF310">
    <property type="entry name" value="F-BOX DOMAIN-CONTAINING PROTEIN"/>
    <property type="match status" value="1"/>
</dbReference>
<sequence length="151" mass="17188">MKRVCEPGADRITNLPVDVIHRILVLLTTKDAAKMATLSTKWRGHWRTIPQLQFAFYENVLKKVRSIAFYENVLKKHRSRSNEIATKLISNIHKVLLVHDGPIAKFQLSIDGLMSCDGIDQIIYYLSNRGLQELSLGFSDCCILPCSILFT</sequence>
<dbReference type="InterPro" id="IPR036047">
    <property type="entry name" value="F-box-like_dom_sf"/>
</dbReference>
<reference evidence="2 3" key="1">
    <citation type="submission" date="2024-04" db="EMBL/GenBank/DDBJ databases">
        <authorList>
            <person name="Fracassetti M."/>
        </authorList>
    </citation>
    <scope>NUCLEOTIDE SEQUENCE [LARGE SCALE GENOMIC DNA]</scope>
</reference>
<gene>
    <name evidence="2" type="ORF">LTRI10_LOCUS33073</name>
</gene>
<organism evidence="2 3">
    <name type="scientific">Linum trigynum</name>
    <dbReference type="NCBI Taxonomy" id="586398"/>
    <lineage>
        <taxon>Eukaryota</taxon>
        <taxon>Viridiplantae</taxon>
        <taxon>Streptophyta</taxon>
        <taxon>Embryophyta</taxon>
        <taxon>Tracheophyta</taxon>
        <taxon>Spermatophyta</taxon>
        <taxon>Magnoliopsida</taxon>
        <taxon>eudicotyledons</taxon>
        <taxon>Gunneridae</taxon>
        <taxon>Pentapetalae</taxon>
        <taxon>rosids</taxon>
        <taxon>fabids</taxon>
        <taxon>Malpighiales</taxon>
        <taxon>Linaceae</taxon>
        <taxon>Linum</taxon>
    </lineage>
</organism>
<dbReference type="SUPFAM" id="SSF81383">
    <property type="entry name" value="F-box domain"/>
    <property type="match status" value="1"/>
</dbReference>
<protein>
    <recommendedName>
        <fullName evidence="1">F-box domain-containing protein</fullName>
    </recommendedName>
</protein>
<dbReference type="PROSITE" id="PS50181">
    <property type="entry name" value="FBOX"/>
    <property type="match status" value="1"/>
</dbReference>
<dbReference type="Proteomes" id="UP001497516">
    <property type="component" value="Chromosome 6"/>
</dbReference>
<dbReference type="AlphaFoldDB" id="A0AAV2F2H1"/>
<evidence type="ECO:0000313" key="2">
    <source>
        <dbReference type="EMBL" id="CAL1392426.1"/>
    </source>
</evidence>
<evidence type="ECO:0000259" key="1">
    <source>
        <dbReference type="PROSITE" id="PS50181"/>
    </source>
</evidence>
<dbReference type="EMBL" id="OZ034819">
    <property type="protein sequence ID" value="CAL1392426.1"/>
    <property type="molecule type" value="Genomic_DNA"/>
</dbReference>
<dbReference type="Pfam" id="PF00646">
    <property type="entry name" value="F-box"/>
    <property type="match status" value="1"/>
</dbReference>
<proteinExistence type="predicted"/>